<sequence>MPSSTSDQTKEYTKCAITKTLNHFVACRAKDACRGKHTAQLASSSDGHSDITIDEDVLNHFPDDGDVNAELQTEEVEPVDLEDPIAEIDPPP</sequence>
<proteinExistence type="predicted"/>
<accession>A0A9P7Q5P2</accession>
<comment type="caution">
    <text evidence="1">The sequence shown here is derived from an EMBL/GenBank/DDBJ whole genome shotgun (WGS) entry which is preliminary data.</text>
</comment>
<evidence type="ECO:0000313" key="1">
    <source>
        <dbReference type="EMBL" id="KAG6121632.1"/>
    </source>
</evidence>
<protein>
    <submittedName>
        <fullName evidence="1">Uncharacterized protein</fullName>
    </submittedName>
</protein>
<name>A0A9P7Q5P2_9HYPO</name>
<evidence type="ECO:0000313" key="2">
    <source>
        <dbReference type="Proteomes" id="UP000732380"/>
    </source>
</evidence>
<keyword evidence="2" id="KW-1185">Reference proteome</keyword>
<dbReference type="AlphaFoldDB" id="A0A9P7Q5P2"/>
<reference evidence="1 2" key="1">
    <citation type="journal article" date="2020" name="bioRxiv">
        <title>Whole genome comparisons of ergot fungi reveals the divergence and evolution of species within the genus Claviceps are the result of varying mechanisms driving genome evolution and host range expansion.</title>
        <authorList>
            <person name="Wyka S.A."/>
            <person name="Mondo S.J."/>
            <person name="Liu M."/>
            <person name="Dettman J."/>
            <person name="Nalam V."/>
            <person name="Broders K.D."/>
        </authorList>
    </citation>
    <scope>NUCLEOTIDE SEQUENCE [LARGE SCALE GENOMIC DNA]</scope>
    <source>
        <strain evidence="1 2">LM576</strain>
    </source>
</reference>
<organism evidence="1 2">
    <name type="scientific">Claviceps humidiphila</name>
    <dbReference type="NCBI Taxonomy" id="1294629"/>
    <lineage>
        <taxon>Eukaryota</taxon>
        <taxon>Fungi</taxon>
        <taxon>Dikarya</taxon>
        <taxon>Ascomycota</taxon>
        <taxon>Pezizomycotina</taxon>
        <taxon>Sordariomycetes</taxon>
        <taxon>Hypocreomycetidae</taxon>
        <taxon>Hypocreales</taxon>
        <taxon>Clavicipitaceae</taxon>
        <taxon>Claviceps</taxon>
    </lineage>
</organism>
<dbReference type="Proteomes" id="UP000732380">
    <property type="component" value="Unassembled WGS sequence"/>
</dbReference>
<dbReference type="EMBL" id="SRQM01000033">
    <property type="protein sequence ID" value="KAG6121632.1"/>
    <property type="molecule type" value="Genomic_DNA"/>
</dbReference>
<gene>
    <name evidence="1" type="ORF">E4U13_004238</name>
</gene>